<dbReference type="Gene3D" id="3.30.460.10">
    <property type="entry name" value="Beta Polymerase, domain 2"/>
    <property type="match status" value="1"/>
</dbReference>
<dbReference type="SUPFAM" id="SSF81301">
    <property type="entry name" value="Nucleotidyltransferase"/>
    <property type="match status" value="1"/>
</dbReference>
<dbReference type="GO" id="GO:0005739">
    <property type="term" value="C:mitochondrion"/>
    <property type="evidence" value="ECO:0007669"/>
    <property type="project" value="TreeGrafter"/>
</dbReference>
<sequence length="391" mass="41797">MFKVSVSSCDGPSLALTDQTCSEKTAASAGRARGRVGAPGSGETGSARARHTLDVAAEAGCSAACGWPGGGASGFLQVKGGNPSRCPSQWGRPHPISLPPSSRLSLRLRHSSGRKAARGHSVSEAVLTTANQGGDRHEGRAVGGLRTLARPEFRSVSRRHVAGQPLAAGAGAAGGEGAAAAPYRAGPGGRCALRSLLGRAGGAGPRRRAQRGAAGGRRSRAGAQGPRYVLFFVSDHALSKFNIDLIISLLRQENASNICVIQVPPEMRYSDYFIIVSGSSSRHLYAMAHYMLKMYKQLKQENDPHIQIEGKDTDDWMYVTALASNLKFNLCVCLFLSCTGSTVIHLMLPETREIYELEKLWTLRSYDDQLAQMVPESLPEDFIFGLPHQEQ</sequence>
<dbReference type="HAMAP" id="MF_01477">
    <property type="entry name" value="Iojap_RsfS"/>
    <property type="match status" value="1"/>
</dbReference>
<evidence type="ECO:0000256" key="1">
    <source>
        <dbReference type="ARBA" id="ARBA00010574"/>
    </source>
</evidence>
<organism evidence="3 4">
    <name type="scientific">Chrysemys picta bellii</name>
    <name type="common">Western painted turtle</name>
    <name type="synonym">Emys bellii</name>
    <dbReference type="NCBI Taxonomy" id="8478"/>
    <lineage>
        <taxon>Eukaryota</taxon>
        <taxon>Metazoa</taxon>
        <taxon>Chordata</taxon>
        <taxon>Craniata</taxon>
        <taxon>Vertebrata</taxon>
        <taxon>Euteleostomi</taxon>
        <taxon>Archelosauria</taxon>
        <taxon>Testudinata</taxon>
        <taxon>Testudines</taxon>
        <taxon>Cryptodira</taxon>
        <taxon>Durocryptodira</taxon>
        <taxon>Testudinoidea</taxon>
        <taxon>Emydidae</taxon>
        <taxon>Chrysemys</taxon>
    </lineage>
</organism>
<dbReference type="PANTHER" id="PTHR21043">
    <property type="entry name" value="IOJAP SUPERFAMILY ORTHOLOG"/>
    <property type="match status" value="1"/>
</dbReference>
<reference evidence="3" key="1">
    <citation type="journal article" date="2015" name="Genome Biol. Evol.">
        <title>Physical Mapping and Refinement of the Painted Turtle Genome (Chrysemys picta) Inform Amniote Genome Evolution and Challenge Turtle-Bird Chromosomal Conservation.</title>
        <authorList>
            <person name="Badenhorst D."/>
            <person name="Hillier L.W."/>
            <person name="Literman R."/>
            <person name="Montiel E.E."/>
            <person name="Radhakrishnan S."/>
            <person name="Shen Y."/>
            <person name="Minx P."/>
            <person name="Janes D.E."/>
            <person name="Warren W.C."/>
            <person name="Edwards S.V."/>
            <person name="Valenzuela N."/>
        </authorList>
    </citation>
    <scope>NUCLEOTIDE SEQUENCE [LARGE SCALE GENOMIC DNA]</scope>
</reference>
<proteinExistence type="inferred from homology"/>
<protein>
    <submittedName>
        <fullName evidence="3">Mitochondrial assembly of ribosomal large subunit 1</fullName>
    </submittedName>
</protein>
<feature type="compositionally biased region" description="Low complexity" evidence="2">
    <location>
        <begin position="26"/>
        <end position="36"/>
    </location>
</feature>
<feature type="region of interest" description="Disordered" evidence="2">
    <location>
        <begin position="26"/>
        <end position="47"/>
    </location>
</feature>
<gene>
    <name evidence="3" type="primary">MALSU1</name>
</gene>
<dbReference type="InterPro" id="IPR043519">
    <property type="entry name" value="NT_sf"/>
</dbReference>
<dbReference type="GO" id="GO:0090071">
    <property type="term" value="P:negative regulation of ribosome biogenesis"/>
    <property type="evidence" value="ECO:0007669"/>
    <property type="project" value="TreeGrafter"/>
</dbReference>
<keyword evidence="4" id="KW-1185">Reference proteome</keyword>
<dbReference type="GO" id="GO:0017148">
    <property type="term" value="P:negative regulation of translation"/>
    <property type="evidence" value="ECO:0007669"/>
    <property type="project" value="TreeGrafter"/>
</dbReference>
<dbReference type="Proteomes" id="UP000694380">
    <property type="component" value="Chromosome 2"/>
</dbReference>
<reference evidence="3" key="3">
    <citation type="submission" date="2025-09" db="UniProtKB">
        <authorList>
            <consortium name="Ensembl"/>
        </authorList>
    </citation>
    <scope>IDENTIFICATION</scope>
</reference>
<dbReference type="PANTHER" id="PTHR21043:SF0">
    <property type="entry name" value="MITOCHONDRIAL ASSEMBLY OF RIBOSOMAL LARGE SUBUNIT PROTEIN 1"/>
    <property type="match status" value="1"/>
</dbReference>
<dbReference type="AlphaFoldDB" id="A0A8C3IDP6"/>
<dbReference type="InterPro" id="IPR004394">
    <property type="entry name" value="Iojap/RsfS/C7orf30"/>
</dbReference>
<comment type="similarity">
    <text evidence="1">Belongs to the Iojap/RsfS family.</text>
</comment>
<accession>A0A8C3IDP6</accession>
<reference evidence="3" key="2">
    <citation type="submission" date="2025-08" db="UniProtKB">
        <authorList>
            <consortium name="Ensembl"/>
        </authorList>
    </citation>
    <scope>IDENTIFICATION</scope>
</reference>
<dbReference type="Ensembl" id="ENSCPBT00000037647.1">
    <property type="protein sequence ID" value="ENSCPBP00000031998.1"/>
    <property type="gene ID" value="ENSCPBG00000022463.1"/>
</dbReference>
<evidence type="ECO:0000313" key="3">
    <source>
        <dbReference type="Ensembl" id="ENSCPBP00000031998.1"/>
    </source>
</evidence>
<name>A0A8C3IDP6_CHRPI</name>
<evidence type="ECO:0000313" key="4">
    <source>
        <dbReference type="Proteomes" id="UP000694380"/>
    </source>
</evidence>
<evidence type="ECO:0000256" key="2">
    <source>
        <dbReference type="SAM" id="MobiDB-lite"/>
    </source>
</evidence>
<dbReference type="GeneTree" id="ENSGT00390000015035"/>
<dbReference type="GO" id="GO:0043023">
    <property type="term" value="F:ribosomal large subunit binding"/>
    <property type="evidence" value="ECO:0007669"/>
    <property type="project" value="TreeGrafter"/>
</dbReference>
<dbReference type="Pfam" id="PF02410">
    <property type="entry name" value="RsfS"/>
    <property type="match status" value="1"/>
</dbReference>
<feature type="region of interest" description="Disordered" evidence="2">
    <location>
        <begin position="199"/>
        <end position="221"/>
    </location>
</feature>